<evidence type="ECO:0000313" key="6">
    <source>
        <dbReference type="EMBL" id="MFO7194327.1"/>
    </source>
</evidence>
<evidence type="ECO:0000313" key="7">
    <source>
        <dbReference type="Proteomes" id="UP000249324"/>
    </source>
</evidence>
<evidence type="ECO:0000256" key="3">
    <source>
        <dbReference type="ARBA" id="ARBA00022840"/>
    </source>
</evidence>
<dbReference type="InterPro" id="IPR027417">
    <property type="entry name" value="P-loop_NTPase"/>
</dbReference>
<reference evidence="6 7" key="1">
    <citation type="journal article" date="2021" name="BMC Genomics">
        <title>Genome-resolved metagenome and metatranscriptome analyses of thermophilic composting reveal key bacterial players and their metabolic interactions.</title>
        <authorList>
            <person name="Braga L.P.P."/>
            <person name="Pereira R.V."/>
            <person name="Martins L.F."/>
            <person name="Moura L.M.S."/>
            <person name="Sanchez F.B."/>
            <person name="Patane J.S.L."/>
            <person name="da Silva A.M."/>
            <person name="Setubal J.C."/>
        </authorList>
    </citation>
    <scope>NUCLEOTIDE SEQUENCE [LARGE SCALE GENOMIC DNA]</scope>
    <source>
        <strain evidence="6">ZC4RG45</strain>
    </source>
</reference>
<dbReference type="SUPFAM" id="SSF52540">
    <property type="entry name" value="P-loop containing nucleoside triphosphate hydrolases"/>
    <property type="match status" value="1"/>
</dbReference>
<dbReference type="SMART" id="SM00382">
    <property type="entry name" value="AAA"/>
    <property type="match status" value="1"/>
</dbReference>
<organism evidence="6 7">
    <name type="scientific">Thermocrispum agreste</name>
    <dbReference type="NCBI Taxonomy" id="37925"/>
    <lineage>
        <taxon>Bacteria</taxon>
        <taxon>Bacillati</taxon>
        <taxon>Actinomycetota</taxon>
        <taxon>Actinomycetes</taxon>
        <taxon>Pseudonocardiales</taxon>
        <taxon>Pseudonocardiaceae</taxon>
        <taxon>Thermocrispum</taxon>
    </lineage>
</organism>
<dbReference type="Pfam" id="PF00005">
    <property type="entry name" value="ABC_tran"/>
    <property type="match status" value="1"/>
</dbReference>
<dbReference type="InterPro" id="IPR017871">
    <property type="entry name" value="ABC_transporter-like_CS"/>
</dbReference>
<proteinExistence type="predicted"/>
<evidence type="ECO:0000256" key="1">
    <source>
        <dbReference type="ARBA" id="ARBA00022448"/>
    </source>
</evidence>
<evidence type="ECO:0000259" key="5">
    <source>
        <dbReference type="PROSITE" id="PS50893"/>
    </source>
</evidence>
<protein>
    <submittedName>
        <fullName evidence="6">ATP-binding cassette domain-containing protein</fullName>
    </submittedName>
</protein>
<dbReference type="InterPro" id="IPR003593">
    <property type="entry name" value="AAA+_ATPase"/>
</dbReference>
<dbReference type="Gene3D" id="3.40.50.300">
    <property type="entry name" value="P-loop containing nucleotide triphosphate hydrolases"/>
    <property type="match status" value="1"/>
</dbReference>
<dbReference type="InterPro" id="IPR050166">
    <property type="entry name" value="ABC_transporter_ATP-bind"/>
</dbReference>
<dbReference type="PROSITE" id="PS00211">
    <property type="entry name" value="ABC_TRANSPORTER_1"/>
    <property type="match status" value="1"/>
</dbReference>
<dbReference type="PROSITE" id="PS50893">
    <property type="entry name" value="ABC_TRANSPORTER_2"/>
    <property type="match status" value="1"/>
</dbReference>
<sequence>MFRKRSQTTALADQPTETSEPGGGFPQLSMPSPLRLTAQNVTQVFGGRGKQPVVALENFSLDVEPGELVAIVGPSGCGKTTLLHAFAGLIKPTAGEIRVGGQQLKSPRRDVSMMFQAPTLLPWKTVLGNCLLPRELEHRIDEDDRKRARELLTWAGLGDFTDRRPHELSGGMQQRVAICRALMANPSVLLLDEPFGALDAMTREQMNVDLRRMWAASGVTT</sequence>
<keyword evidence="3 6" id="KW-0067">ATP-binding</keyword>
<accession>A0ABD6FMU3</accession>
<keyword evidence="1" id="KW-0813">Transport</keyword>
<dbReference type="GO" id="GO:0005524">
    <property type="term" value="F:ATP binding"/>
    <property type="evidence" value="ECO:0007669"/>
    <property type="project" value="UniProtKB-KW"/>
</dbReference>
<keyword evidence="2" id="KW-0547">Nucleotide-binding</keyword>
<dbReference type="PANTHER" id="PTHR42788">
    <property type="entry name" value="TAURINE IMPORT ATP-BINDING PROTEIN-RELATED"/>
    <property type="match status" value="1"/>
</dbReference>
<dbReference type="Proteomes" id="UP000249324">
    <property type="component" value="Unassembled WGS sequence"/>
</dbReference>
<evidence type="ECO:0000256" key="4">
    <source>
        <dbReference type="SAM" id="MobiDB-lite"/>
    </source>
</evidence>
<comment type="caution">
    <text evidence="6">The sequence shown here is derived from an EMBL/GenBank/DDBJ whole genome shotgun (WGS) entry which is preliminary data.</text>
</comment>
<feature type="domain" description="ABC transporter" evidence="5">
    <location>
        <begin position="36"/>
        <end position="219"/>
    </location>
</feature>
<dbReference type="PANTHER" id="PTHR42788:SF13">
    <property type="entry name" value="ALIPHATIC SULFONATES IMPORT ATP-BINDING PROTEIN SSUB"/>
    <property type="match status" value="1"/>
</dbReference>
<feature type="region of interest" description="Disordered" evidence="4">
    <location>
        <begin position="1"/>
        <end position="32"/>
    </location>
</feature>
<evidence type="ECO:0000256" key="2">
    <source>
        <dbReference type="ARBA" id="ARBA00022741"/>
    </source>
</evidence>
<name>A0ABD6FMU3_9PSEU</name>
<gene>
    <name evidence="6" type="ORF">DIU77_018990</name>
</gene>
<dbReference type="AlphaFoldDB" id="A0ABD6FMU3"/>
<feature type="non-terminal residue" evidence="6">
    <location>
        <position position="221"/>
    </location>
</feature>
<feature type="compositionally biased region" description="Polar residues" evidence="4">
    <location>
        <begin position="7"/>
        <end position="19"/>
    </location>
</feature>
<dbReference type="EMBL" id="QGUI02000440">
    <property type="protein sequence ID" value="MFO7194327.1"/>
    <property type="molecule type" value="Genomic_DNA"/>
</dbReference>
<dbReference type="InterPro" id="IPR003439">
    <property type="entry name" value="ABC_transporter-like_ATP-bd"/>
</dbReference>